<name>A0A9N8ZMT7_9GLOM</name>
<protein>
    <submittedName>
        <fullName evidence="1">6386_t:CDS:1</fullName>
    </submittedName>
</protein>
<comment type="caution">
    <text evidence="1">The sequence shown here is derived from an EMBL/GenBank/DDBJ whole genome shotgun (WGS) entry which is preliminary data.</text>
</comment>
<dbReference type="Proteomes" id="UP000789706">
    <property type="component" value="Unassembled WGS sequence"/>
</dbReference>
<dbReference type="AlphaFoldDB" id="A0A9N8ZMT7"/>
<proteinExistence type="predicted"/>
<reference evidence="1" key="1">
    <citation type="submission" date="2021-06" db="EMBL/GenBank/DDBJ databases">
        <authorList>
            <person name="Kallberg Y."/>
            <person name="Tangrot J."/>
            <person name="Rosling A."/>
        </authorList>
    </citation>
    <scope>NUCLEOTIDE SEQUENCE</scope>
    <source>
        <strain evidence="1">AZ414A</strain>
    </source>
</reference>
<accession>A0A9N8ZMT7</accession>
<sequence length="108" mass="12066">MPEQLEDVVKITLSAYKLDNVDVREAIREIYNTEIIGLANSAGISNQSWDAPTFAQSSRPIVNSCPPPNVRIEVFHNKDPDRSHALSKYVGIAIPYAINPFYPNPNQI</sequence>
<gene>
    <name evidence="1" type="ORF">DEBURN_LOCUS4670</name>
</gene>
<organism evidence="1 2">
    <name type="scientific">Diversispora eburnea</name>
    <dbReference type="NCBI Taxonomy" id="1213867"/>
    <lineage>
        <taxon>Eukaryota</taxon>
        <taxon>Fungi</taxon>
        <taxon>Fungi incertae sedis</taxon>
        <taxon>Mucoromycota</taxon>
        <taxon>Glomeromycotina</taxon>
        <taxon>Glomeromycetes</taxon>
        <taxon>Diversisporales</taxon>
        <taxon>Diversisporaceae</taxon>
        <taxon>Diversispora</taxon>
    </lineage>
</organism>
<keyword evidence="2" id="KW-1185">Reference proteome</keyword>
<evidence type="ECO:0000313" key="2">
    <source>
        <dbReference type="Proteomes" id="UP000789706"/>
    </source>
</evidence>
<dbReference type="EMBL" id="CAJVPK010000370">
    <property type="protein sequence ID" value="CAG8500888.1"/>
    <property type="molecule type" value="Genomic_DNA"/>
</dbReference>
<evidence type="ECO:0000313" key="1">
    <source>
        <dbReference type="EMBL" id="CAG8500888.1"/>
    </source>
</evidence>